<evidence type="ECO:0000313" key="2">
    <source>
        <dbReference type="EMBL" id="KAG7093819.1"/>
    </source>
</evidence>
<evidence type="ECO:0000313" key="3">
    <source>
        <dbReference type="Proteomes" id="UP001049176"/>
    </source>
</evidence>
<protein>
    <submittedName>
        <fullName evidence="2">Uncharacterized protein</fullName>
    </submittedName>
</protein>
<sequence>MPLPGTFNPFDTHPFTNYTSSSPLAMNSPPSALPTPTPTRPMPVAKSAQQPIFVLFRQGAATPDLDDILKKKPGASPPSSMSSSPSKTSR</sequence>
<dbReference type="RefSeq" id="XP_043010289.1">
    <property type="nucleotide sequence ID" value="XM_043152203.1"/>
</dbReference>
<name>A0A9P7S1L5_9AGAR</name>
<feature type="compositionally biased region" description="Low complexity" evidence="1">
    <location>
        <begin position="77"/>
        <end position="90"/>
    </location>
</feature>
<keyword evidence="3" id="KW-1185">Reference proteome</keyword>
<feature type="compositionally biased region" description="Polar residues" evidence="1">
    <location>
        <begin position="14"/>
        <end position="25"/>
    </location>
</feature>
<dbReference type="Proteomes" id="UP001049176">
    <property type="component" value="Chromosome 4"/>
</dbReference>
<comment type="caution">
    <text evidence="2">The sequence shown here is derived from an EMBL/GenBank/DDBJ whole genome shotgun (WGS) entry which is preliminary data.</text>
</comment>
<dbReference type="GeneID" id="66076536"/>
<dbReference type="KEGG" id="more:E1B28_007460"/>
<evidence type="ECO:0000256" key="1">
    <source>
        <dbReference type="SAM" id="MobiDB-lite"/>
    </source>
</evidence>
<reference evidence="2" key="1">
    <citation type="journal article" date="2021" name="Genome Biol. Evol.">
        <title>The assembled and annotated genome of the fairy-ring fungus Marasmius oreades.</title>
        <authorList>
            <person name="Hiltunen M."/>
            <person name="Ament-Velasquez S.L."/>
            <person name="Johannesson H."/>
        </authorList>
    </citation>
    <scope>NUCLEOTIDE SEQUENCE</scope>
    <source>
        <strain evidence="2">03SP1</strain>
    </source>
</reference>
<organism evidence="2 3">
    <name type="scientific">Marasmius oreades</name>
    <name type="common">fairy-ring Marasmius</name>
    <dbReference type="NCBI Taxonomy" id="181124"/>
    <lineage>
        <taxon>Eukaryota</taxon>
        <taxon>Fungi</taxon>
        <taxon>Dikarya</taxon>
        <taxon>Basidiomycota</taxon>
        <taxon>Agaricomycotina</taxon>
        <taxon>Agaricomycetes</taxon>
        <taxon>Agaricomycetidae</taxon>
        <taxon>Agaricales</taxon>
        <taxon>Marasmiineae</taxon>
        <taxon>Marasmiaceae</taxon>
        <taxon>Marasmius</taxon>
    </lineage>
</organism>
<gene>
    <name evidence="2" type="ORF">E1B28_007460</name>
</gene>
<accession>A0A9P7S1L5</accession>
<dbReference type="EMBL" id="CM032184">
    <property type="protein sequence ID" value="KAG7093819.1"/>
    <property type="molecule type" value="Genomic_DNA"/>
</dbReference>
<dbReference type="AlphaFoldDB" id="A0A9P7S1L5"/>
<feature type="compositionally biased region" description="Pro residues" evidence="1">
    <location>
        <begin position="31"/>
        <end position="41"/>
    </location>
</feature>
<feature type="region of interest" description="Disordered" evidence="1">
    <location>
        <begin position="1"/>
        <end position="50"/>
    </location>
</feature>
<proteinExistence type="predicted"/>
<feature type="region of interest" description="Disordered" evidence="1">
    <location>
        <begin position="64"/>
        <end position="90"/>
    </location>
</feature>